<dbReference type="GO" id="GO:0006508">
    <property type="term" value="P:proteolysis"/>
    <property type="evidence" value="ECO:0007669"/>
    <property type="project" value="UniProtKB-KW"/>
</dbReference>
<evidence type="ECO:0000256" key="4">
    <source>
        <dbReference type="ARBA" id="ARBA00022475"/>
    </source>
</evidence>
<dbReference type="InterPro" id="IPR023346">
    <property type="entry name" value="Lysozyme-like_dom_sf"/>
</dbReference>
<evidence type="ECO:0000256" key="11">
    <source>
        <dbReference type="ARBA" id="ARBA00022984"/>
    </source>
</evidence>
<evidence type="ECO:0000256" key="2">
    <source>
        <dbReference type="ARBA" id="ARBA00007090"/>
    </source>
</evidence>
<evidence type="ECO:0000256" key="3">
    <source>
        <dbReference type="ARBA" id="ARBA00007739"/>
    </source>
</evidence>
<dbReference type="InterPro" id="IPR001460">
    <property type="entry name" value="PCN-bd_Tpept"/>
</dbReference>
<protein>
    <submittedName>
        <fullName evidence="20">Uncharacterized protein</fullName>
    </submittedName>
</protein>
<dbReference type="GO" id="GO:0030288">
    <property type="term" value="C:outer membrane-bounded periplasmic space"/>
    <property type="evidence" value="ECO:0007669"/>
    <property type="project" value="TreeGrafter"/>
</dbReference>
<evidence type="ECO:0000256" key="10">
    <source>
        <dbReference type="ARBA" id="ARBA00022960"/>
    </source>
</evidence>
<keyword evidence="9" id="KW-0378">Hydrolase</keyword>
<sequence length="854" mass="95347">MGAGTAGLPCNWRALCSLIDRVAKTAKQKIMKRKRGGRLLLPLIYAAAILTTLTAAAGFLFFWLVDVPSINNFQEREVVQSTKIFDRSGEELLWEIYGEERRTVVPFNQISRHMKNATVALEDSSFYSHKGISPLSMLRAFIVDVLSGKIEQGGSTITQQLVKNTLLVPKQTITRKAKEIVIAAKLDGVYSKDEILGLYLNEIPYGSNAYGVEAAAQTFFGKSSADVTLAEASYLASLPQAPSYYSPYGNHRDELEKRKNIAIRRMFELGFITTEELEEAKNERVSFRPPSDRGIKAPHFVIYVREQLESLFDENFIKGKGLRVTTTLDLQLQQRAEEIVARYGEINEQQFGATNAGLVAINPRTGEVLAMVGSRNYFDTEREGNFNVTLARRQPGSAFKPIVYATAFKKGYTPNTTVFDLETEFAVQGAGSYIPQNYDEKYRGPVTLREALAQSLNIPSVKTLYLAGLGNALATAKDLGITTLNEPDRYGLTLVLGGGEVSLLELTSAYGVFAADGMRVPYSSILKIENNDGSELFKHEAMPVRALTPEISRTVTNILSDNEARAPAFGQQSPLYFEQYAVAAKTGTTNDSRDAWIIGYNPKIAVGAWAGNNDNSSMEKKIAGFIVAPFWREFMDYALIRVRAEEVGFVDPPIYENNGKPVLNAEWRGSETYVIDKVSGKLATDFTPPVFREEKIIRSVHTILHWIDKDNPQGPIPQNPQQDSQYTNWEGPVRKWVEENNIEEDERSVVPADFDNVHSPELEPTITLRHPIEGLFGPNDTVEVFINASSKRALGQLDVFFNEDFVRSQKDTYNKILLDLKTVSVIGNKNILTLRLYDDVGNRGELRIPIEIEF</sequence>
<evidence type="ECO:0000256" key="13">
    <source>
        <dbReference type="ARBA" id="ARBA00023268"/>
    </source>
</evidence>
<dbReference type="Gene3D" id="1.10.3810.10">
    <property type="entry name" value="Biosynthetic peptidoglycan transglycosylase-like"/>
    <property type="match status" value="1"/>
</dbReference>
<evidence type="ECO:0000256" key="8">
    <source>
        <dbReference type="ARBA" id="ARBA00022679"/>
    </source>
</evidence>
<evidence type="ECO:0000256" key="6">
    <source>
        <dbReference type="ARBA" id="ARBA00022670"/>
    </source>
</evidence>
<comment type="subcellular location">
    <subcellularLocation>
        <location evidence="1">Cell membrane</location>
    </subcellularLocation>
</comment>
<keyword evidence="10" id="KW-0133">Cell shape</keyword>
<dbReference type="NCBIfam" id="TIGR02074">
    <property type="entry name" value="PBP_1a_fam"/>
    <property type="match status" value="1"/>
</dbReference>
<keyword evidence="4" id="KW-1003">Cell membrane</keyword>
<feature type="domain" description="Penicillin-binding protein transpeptidase" evidence="18">
    <location>
        <begin position="358"/>
        <end position="627"/>
    </location>
</feature>
<evidence type="ECO:0000256" key="1">
    <source>
        <dbReference type="ARBA" id="ARBA00004236"/>
    </source>
</evidence>
<keyword evidence="5" id="KW-0121">Carboxypeptidase</keyword>
<comment type="similarity">
    <text evidence="3">In the N-terminal section; belongs to the glycosyltransferase 51 family.</text>
</comment>
<evidence type="ECO:0000259" key="18">
    <source>
        <dbReference type="Pfam" id="PF00905"/>
    </source>
</evidence>
<comment type="caution">
    <text evidence="20">The sequence shown here is derived from an EMBL/GenBank/DDBJ whole genome shotgun (WGS) entry which is preliminary data.</text>
</comment>
<evidence type="ECO:0000256" key="17">
    <source>
        <dbReference type="SAM" id="Phobius"/>
    </source>
</evidence>
<dbReference type="GO" id="GO:0009252">
    <property type="term" value="P:peptidoglycan biosynthetic process"/>
    <property type="evidence" value="ECO:0007669"/>
    <property type="project" value="UniProtKB-KW"/>
</dbReference>
<keyword evidence="8" id="KW-0808">Transferase</keyword>
<feature type="domain" description="Glycosyl transferase family 51" evidence="19">
    <location>
        <begin position="95"/>
        <end position="266"/>
    </location>
</feature>
<dbReference type="InterPro" id="IPR012338">
    <property type="entry name" value="Beta-lactam/transpept-like"/>
</dbReference>
<dbReference type="PANTHER" id="PTHR32282:SF11">
    <property type="entry name" value="PENICILLIN-BINDING PROTEIN 1B"/>
    <property type="match status" value="1"/>
</dbReference>
<evidence type="ECO:0000256" key="14">
    <source>
        <dbReference type="ARBA" id="ARBA00023316"/>
    </source>
</evidence>
<keyword evidence="17" id="KW-0812">Transmembrane</keyword>
<dbReference type="InterPro" id="IPR001264">
    <property type="entry name" value="Glyco_trans_51"/>
</dbReference>
<dbReference type="EMBL" id="MHNI01000009">
    <property type="protein sequence ID" value="OGZ43318.1"/>
    <property type="molecule type" value="Genomic_DNA"/>
</dbReference>
<feature type="transmembrane region" description="Helical" evidence="17">
    <location>
        <begin position="39"/>
        <end position="65"/>
    </location>
</feature>
<evidence type="ECO:0000256" key="16">
    <source>
        <dbReference type="ARBA" id="ARBA00049902"/>
    </source>
</evidence>
<dbReference type="Proteomes" id="UP000176700">
    <property type="component" value="Unassembled WGS sequence"/>
</dbReference>
<dbReference type="GO" id="GO:0071555">
    <property type="term" value="P:cell wall organization"/>
    <property type="evidence" value="ECO:0007669"/>
    <property type="project" value="UniProtKB-KW"/>
</dbReference>
<proteinExistence type="inferred from homology"/>
<dbReference type="GO" id="GO:0008955">
    <property type="term" value="F:peptidoglycan glycosyltransferase activity"/>
    <property type="evidence" value="ECO:0007669"/>
    <property type="project" value="UniProtKB-EC"/>
</dbReference>
<evidence type="ECO:0000256" key="7">
    <source>
        <dbReference type="ARBA" id="ARBA00022676"/>
    </source>
</evidence>
<dbReference type="SUPFAM" id="SSF53955">
    <property type="entry name" value="Lysozyme-like"/>
    <property type="match status" value="1"/>
</dbReference>
<dbReference type="Gene3D" id="3.40.710.10">
    <property type="entry name" value="DD-peptidase/beta-lactamase superfamily"/>
    <property type="match status" value="1"/>
</dbReference>
<evidence type="ECO:0000256" key="5">
    <source>
        <dbReference type="ARBA" id="ARBA00022645"/>
    </source>
</evidence>
<reference evidence="20 21" key="1">
    <citation type="journal article" date="2016" name="Nat. Commun.">
        <title>Thousands of microbial genomes shed light on interconnected biogeochemical processes in an aquifer system.</title>
        <authorList>
            <person name="Anantharaman K."/>
            <person name="Brown C.T."/>
            <person name="Hug L.A."/>
            <person name="Sharon I."/>
            <person name="Castelle C.J."/>
            <person name="Probst A.J."/>
            <person name="Thomas B.C."/>
            <person name="Singh A."/>
            <person name="Wilkins M.J."/>
            <person name="Karaoz U."/>
            <person name="Brodie E.L."/>
            <person name="Williams K.H."/>
            <person name="Hubbard S.S."/>
            <person name="Banfield J.F."/>
        </authorList>
    </citation>
    <scope>NUCLEOTIDE SEQUENCE [LARGE SCALE GENOMIC DNA]</scope>
</reference>
<keyword evidence="11" id="KW-0573">Peptidoglycan synthesis</keyword>
<evidence type="ECO:0000313" key="21">
    <source>
        <dbReference type="Proteomes" id="UP000176700"/>
    </source>
</evidence>
<evidence type="ECO:0000313" key="20">
    <source>
        <dbReference type="EMBL" id="OGZ43318.1"/>
    </source>
</evidence>
<evidence type="ECO:0000256" key="9">
    <source>
        <dbReference type="ARBA" id="ARBA00022801"/>
    </source>
</evidence>
<keyword evidence="7" id="KW-0328">Glycosyltransferase</keyword>
<dbReference type="PANTHER" id="PTHR32282">
    <property type="entry name" value="BINDING PROTEIN TRANSPEPTIDASE, PUTATIVE-RELATED"/>
    <property type="match status" value="1"/>
</dbReference>
<keyword evidence="17" id="KW-1133">Transmembrane helix</keyword>
<dbReference type="Pfam" id="PF00912">
    <property type="entry name" value="Transgly"/>
    <property type="match status" value="1"/>
</dbReference>
<evidence type="ECO:0000256" key="12">
    <source>
        <dbReference type="ARBA" id="ARBA00023136"/>
    </source>
</evidence>
<name>A0A1G2G0F1_9BACT</name>
<keyword evidence="6" id="KW-0645">Protease</keyword>
<keyword evidence="13" id="KW-0511">Multifunctional enzyme</keyword>
<dbReference type="AlphaFoldDB" id="A0A1G2G0F1"/>
<accession>A0A1G2G0F1</accession>
<dbReference type="InterPro" id="IPR036950">
    <property type="entry name" value="PBP_transglycosylase"/>
</dbReference>
<dbReference type="GO" id="GO:0008658">
    <property type="term" value="F:penicillin binding"/>
    <property type="evidence" value="ECO:0007669"/>
    <property type="project" value="InterPro"/>
</dbReference>
<evidence type="ECO:0000256" key="15">
    <source>
        <dbReference type="ARBA" id="ARBA00034000"/>
    </source>
</evidence>
<dbReference type="FunFam" id="1.10.3810.10:FF:000001">
    <property type="entry name" value="Penicillin-binding protein 1A"/>
    <property type="match status" value="1"/>
</dbReference>
<dbReference type="GO" id="GO:0009002">
    <property type="term" value="F:serine-type D-Ala-D-Ala carboxypeptidase activity"/>
    <property type="evidence" value="ECO:0007669"/>
    <property type="project" value="UniProtKB-EC"/>
</dbReference>
<dbReference type="SUPFAM" id="SSF56601">
    <property type="entry name" value="beta-lactamase/transpeptidase-like"/>
    <property type="match status" value="1"/>
</dbReference>
<keyword evidence="12 17" id="KW-0472">Membrane</keyword>
<comment type="catalytic activity">
    <reaction evidence="16">
        <text>[GlcNAc-(1-&gt;4)-Mur2Ac(oyl-L-Ala-gamma-D-Glu-L-Lys-D-Ala-D-Ala)](n)-di-trans,octa-cis-undecaprenyl diphosphate + beta-D-GlcNAc-(1-&gt;4)-Mur2Ac(oyl-L-Ala-gamma-D-Glu-L-Lys-D-Ala-D-Ala)-di-trans,octa-cis-undecaprenyl diphosphate = [GlcNAc-(1-&gt;4)-Mur2Ac(oyl-L-Ala-gamma-D-Glu-L-Lys-D-Ala-D-Ala)](n+1)-di-trans,octa-cis-undecaprenyl diphosphate + di-trans,octa-cis-undecaprenyl diphosphate + H(+)</text>
        <dbReference type="Rhea" id="RHEA:23708"/>
        <dbReference type="Rhea" id="RHEA-COMP:9602"/>
        <dbReference type="Rhea" id="RHEA-COMP:9603"/>
        <dbReference type="ChEBI" id="CHEBI:15378"/>
        <dbReference type="ChEBI" id="CHEBI:58405"/>
        <dbReference type="ChEBI" id="CHEBI:60033"/>
        <dbReference type="ChEBI" id="CHEBI:78435"/>
        <dbReference type="EC" id="2.4.99.28"/>
    </reaction>
</comment>
<organism evidence="20 21">
    <name type="scientific">Candidatus Ryanbacteria bacterium RIFCSPHIGHO2_01_45_13</name>
    <dbReference type="NCBI Taxonomy" id="1802112"/>
    <lineage>
        <taxon>Bacteria</taxon>
        <taxon>Candidatus Ryaniibacteriota</taxon>
    </lineage>
</organism>
<evidence type="ECO:0000259" key="19">
    <source>
        <dbReference type="Pfam" id="PF00912"/>
    </source>
</evidence>
<comment type="catalytic activity">
    <reaction evidence="15">
        <text>Preferential cleavage: (Ac)2-L-Lys-D-Ala-|-D-Ala. Also transpeptidation of peptidyl-alanyl moieties that are N-acyl substituents of D-alanine.</text>
        <dbReference type="EC" id="3.4.16.4"/>
    </reaction>
</comment>
<dbReference type="GO" id="GO:0008360">
    <property type="term" value="P:regulation of cell shape"/>
    <property type="evidence" value="ECO:0007669"/>
    <property type="project" value="UniProtKB-KW"/>
</dbReference>
<dbReference type="InterPro" id="IPR050396">
    <property type="entry name" value="Glycosyltr_51/Transpeptidase"/>
</dbReference>
<keyword evidence="14" id="KW-0961">Cell wall biogenesis/degradation</keyword>
<comment type="similarity">
    <text evidence="2">In the C-terminal section; belongs to the transpeptidase family.</text>
</comment>
<dbReference type="Pfam" id="PF00905">
    <property type="entry name" value="Transpeptidase"/>
    <property type="match status" value="1"/>
</dbReference>
<dbReference type="GO" id="GO:0005886">
    <property type="term" value="C:plasma membrane"/>
    <property type="evidence" value="ECO:0007669"/>
    <property type="project" value="UniProtKB-SubCell"/>
</dbReference>
<gene>
    <name evidence="20" type="ORF">A2W41_01195</name>
</gene>